<dbReference type="RefSeq" id="WP_157300027.1">
    <property type="nucleotide sequence ID" value="NZ_BAAAZB010000025.1"/>
</dbReference>
<dbReference type="InterPro" id="IPR047215">
    <property type="entry name" value="Galactose_mutarotase-like"/>
</dbReference>
<reference evidence="15 16" key="1">
    <citation type="submission" date="2019-12" db="EMBL/GenBank/DDBJ databases">
        <title>The draft genomic sequence of strain Chitinophaga oryziterrae JCM 16595.</title>
        <authorList>
            <person name="Zhang X."/>
        </authorList>
    </citation>
    <scope>NUCLEOTIDE SEQUENCE [LARGE SCALE GENOMIC DNA]</scope>
    <source>
        <strain evidence="15 16">JCM 16595</strain>
    </source>
</reference>
<evidence type="ECO:0000313" key="16">
    <source>
        <dbReference type="Proteomes" id="UP000468388"/>
    </source>
</evidence>
<dbReference type="EC" id="5.1.3.3" evidence="6 11"/>
<evidence type="ECO:0000256" key="4">
    <source>
        <dbReference type="ARBA" id="ARBA00006206"/>
    </source>
</evidence>
<dbReference type="Gene3D" id="2.70.98.10">
    <property type="match status" value="1"/>
</dbReference>
<dbReference type="PANTHER" id="PTHR10091:SF0">
    <property type="entry name" value="GALACTOSE MUTAROTASE"/>
    <property type="match status" value="1"/>
</dbReference>
<accession>A0A6N8JA73</accession>
<comment type="subunit">
    <text evidence="5">Monomer.</text>
</comment>
<dbReference type="PROSITE" id="PS00545">
    <property type="entry name" value="ALDOSE_1_EPIMERASE"/>
    <property type="match status" value="1"/>
</dbReference>
<dbReference type="GO" id="GO:0030246">
    <property type="term" value="F:carbohydrate binding"/>
    <property type="evidence" value="ECO:0007669"/>
    <property type="project" value="InterPro"/>
</dbReference>
<comment type="cofactor">
    <cofactor evidence="2">
        <name>Ca(2+)</name>
        <dbReference type="ChEBI" id="CHEBI:29108"/>
    </cofactor>
</comment>
<dbReference type="InterPro" id="IPR014718">
    <property type="entry name" value="GH-type_carb-bd"/>
</dbReference>
<dbReference type="PIRSF" id="PIRSF005096">
    <property type="entry name" value="GALM"/>
    <property type="match status" value="1"/>
</dbReference>
<feature type="active site" description="Proton acceptor" evidence="12">
    <location>
        <position position="301"/>
    </location>
</feature>
<evidence type="ECO:0000256" key="9">
    <source>
        <dbReference type="ARBA" id="ARBA00023235"/>
    </source>
</evidence>
<feature type="active site" description="Proton donor" evidence="12">
    <location>
        <position position="176"/>
    </location>
</feature>
<feature type="binding site" evidence="14">
    <location>
        <begin position="176"/>
        <end position="178"/>
    </location>
    <ligand>
        <name>beta-D-galactose</name>
        <dbReference type="ChEBI" id="CHEBI:27667"/>
    </ligand>
</feature>
<keyword evidence="8" id="KW-0106">Calcium</keyword>
<evidence type="ECO:0000256" key="2">
    <source>
        <dbReference type="ARBA" id="ARBA00001913"/>
    </source>
</evidence>
<dbReference type="GO" id="GO:0033499">
    <property type="term" value="P:galactose catabolic process via UDP-galactose, Leloir pathway"/>
    <property type="evidence" value="ECO:0007669"/>
    <property type="project" value="TreeGrafter"/>
</dbReference>
<evidence type="ECO:0000256" key="5">
    <source>
        <dbReference type="ARBA" id="ARBA00011245"/>
    </source>
</evidence>
<keyword evidence="16" id="KW-1185">Reference proteome</keyword>
<dbReference type="CDD" id="cd09019">
    <property type="entry name" value="galactose_mutarotase_like"/>
    <property type="match status" value="1"/>
</dbReference>
<dbReference type="NCBIfam" id="NF008277">
    <property type="entry name" value="PRK11055.1"/>
    <property type="match status" value="1"/>
</dbReference>
<dbReference type="GO" id="GO:0006006">
    <property type="term" value="P:glucose metabolic process"/>
    <property type="evidence" value="ECO:0007669"/>
    <property type="project" value="TreeGrafter"/>
</dbReference>
<dbReference type="InterPro" id="IPR011013">
    <property type="entry name" value="Gal_mutarotase_sf_dom"/>
</dbReference>
<evidence type="ECO:0000313" key="15">
    <source>
        <dbReference type="EMBL" id="MVT41398.1"/>
    </source>
</evidence>
<feature type="binding site" evidence="14">
    <location>
        <begin position="75"/>
        <end position="76"/>
    </location>
    <ligand>
        <name>beta-D-galactose</name>
        <dbReference type="ChEBI" id="CHEBI:27667"/>
    </ligand>
</feature>
<evidence type="ECO:0000256" key="11">
    <source>
        <dbReference type="PIRNR" id="PIRNR005096"/>
    </source>
</evidence>
<dbReference type="Pfam" id="PF01263">
    <property type="entry name" value="Aldose_epim"/>
    <property type="match status" value="1"/>
</dbReference>
<evidence type="ECO:0000256" key="12">
    <source>
        <dbReference type="PIRSR" id="PIRSR005096-1"/>
    </source>
</evidence>
<dbReference type="InterPro" id="IPR018052">
    <property type="entry name" value="Ald1_epimerase_CS"/>
</dbReference>
<comment type="similarity">
    <text evidence="4 11">Belongs to the aldose epimerase family.</text>
</comment>
<dbReference type="SUPFAM" id="SSF74650">
    <property type="entry name" value="Galactose mutarotase-like"/>
    <property type="match status" value="1"/>
</dbReference>
<dbReference type="EMBL" id="WRXO01000003">
    <property type="protein sequence ID" value="MVT41398.1"/>
    <property type="molecule type" value="Genomic_DNA"/>
</dbReference>
<dbReference type="AlphaFoldDB" id="A0A6N8JA73"/>
<keyword evidence="10 11" id="KW-0119">Carbohydrate metabolism</keyword>
<comment type="catalytic activity">
    <reaction evidence="1 11">
        <text>alpha-D-glucose = beta-D-glucose</text>
        <dbReference type="Rhea" id="RHEA:10264"/>
        <dbReference type="ChEBI" id="CHEBI:15903"/>
        <dbReference type="ChEBI" id="CHEBI:17925"/>
        <dbReference type="EC" id="5.1.3.3"/>
    </reaction>
</comment>
<protein>
    <recommendedName>
        <fullName evidence="7 11">Aldose 1-epimerase</fullName>
        <ecNumber evidence="6 11">5.1.3.3</ecNumber>
    </recommendedName>
</protein>
<dbReference type="Proteomes" id="UP000468388">
    <property type="component" value="Unassembled WGS sequence"/>
</dbReference>
<evidence type="ECO:0000256" key="8">
    <source>
        <dbReference type="ARBA" id="ARBA00022837"/>
    </source>
</evidence>
<dbReference type="InterPro" id="IPR015443">
    <property type="entry name" value="Aldose_1-epimerase"/>
</dbReference>
<evidence type="ECO:0000256" key="7">
    <source>
        <dbReference type="ARBA" id="ARBA00014165"/>
    </source>
</evidence>
<evidence type="ECO:0000256" key="13">
    <source>
        <dbReference type="PIRSR" id="PIRSR005096-2"/>
    </source>
</evidence>
<comment type="pathway">
    <text evidence="3 11">Carbohydrate metabolism; hexose metabolism.</text>
</comment>
<dbReference type="OrthoDB" id="9779408at2"/>
<name>A0A6N8JA73_9BACT</name>
<dbReference type="InterPro" id="IPR008183">
    <property type="entry name" value="Aldose_1/G6P_1-epimerase"/>
</dbReference>
<evidence type="ECO:0000256" key="1">
    <source>
        <dbReference type="ARBA" id="ARBA00001614"/>
    </source>
</evidence>
<gene>
    <name evidence="15" type="ORF">GO495_12450</name>
</gene>
<evidence type="ECO:0000256" key="6">
    <source>
        <dbReference type="ARBA" id="ARBA00013185"/>
    </source>
</evidence>
<feature type="binding site" evidence="13">
    <location>
        <position position="244"/>
    </location>
    <ligand>
        <name>beta-D-galactose</name>
        <dbReference type="ChEBI" id="CHEBI:27667"/>
    </ligand>
</feature>
<dbReference type="PANTHER" id="PTHR10091">
    <property type="entry name" value="ALDOSE-1-EPIMERASE"/>
    <property type="match status" value="1"/>
</dbReference>
<evidence type="ECO:0000256" key="14">
    <source>
        <dbReference type="PIRSR" id="PIRSR005096-3"/>
    </source>
</evidence>
<dbReference type="GO" id="GO:0004034">
    <property type="term" value="F:aldose 1-epimerase activity"/>
    <property type="evidence" value="ECO:0007669"/>
    <property type="project" value="UniProtKB-EC"/>
</dbReference>
<comment type="caution">
    <text evidence="15">The sequence shown here is derived from an EMBL/GenBank/DDBJ whole genome shotgun (WGS) entry which is preliminary data.</text>
</comment>
<proteinExistence type="inferred from homology"/>
<evidence type="ECO:0000256" key="10">
    <source>
        <dbReference type="ARBA" id="ARBA00023277"/>
    </source>
</evidence>
<keyword evidence="9 11" id="KW-0413">Isomerase</keyword>
<dbReference type="UniPathway" id="UPA00242"/>
<sequence>MLSVLSTSYGKDLYLITLKNDQIIINITNLGCTVTAIYTPDSSGVMKNIVAGFRNLSFYEQNDAYFGCVVGRYANRIAGGKFTLAGQPVQLSVNDGTNHLHGGFEGFHKKIWSVVAEIREENRVGVVMEYLSKDGEEGYPGNLLVQVRYTLDNTGKLSVRYTGHTDKPTPVNLTNHSYFNLSGFEQELITGHLLQINASHYTGKNDHNVPDGSVIEVEGTALDFQQPKRIGDDIDQFPNDKGFDHNYVLNSAGEIAEAAVLYEPVTGRELRVFTDQPGMQLYTANWWLGGLYPKHGAVALETQAFPDSPNHPSFPSTILHPGEVYEKHTIYAFGVR</sequence>
<evidence type="ECO:0000256" key="3">
    <source>
        <dbReference type="ARBA" id="ARBA00005028"/>
    </source>
</evidence>
<organism evidence="15 16">
    <name type="scientific">Chitinophaga oryziterrae</name>
    <dbReference type="NCBI Taxonomy" id="1031224"/>
    <lineage>
        <taxon>Bacteria</taxon>
        <taxon>Pseudomonadati</taxon>
        <taxon>Bacteroidota</taxon>
        <taxon>Chitinophagia</taxon>
        <taxon>Chitinophagales</taxon>
        <taxon>Chitinophagaceae</taxon>
        <taxon>Chitinophaga</taxon>
    </lineage>
</organism>